<proteinExistence type="predicted"/>
<name>A0ABR1I0U3_9HYPO</name>
<evidence type="ECO:0000256" key="1">
    <source>
        <dbReference type="SAM" id="SignalP"/>
    </source>
</evidence>
<evidence type="ECO:0000313" key="3">
    <source>
        <dbReference type="EMBL" id="KAK7426884.1"/>
    </source>
</evidence>
<dbReference type="InterPro" id="IPR053183">
    <property type="entry name" value="ASL1"/>
</dbReference>
<accession>A0ABR1I0U3</accession>
<comment type="caution">
    <text evidence="3">The sequence shown here is derived from an EMBL/GenBank/DDBJ whole genome shotgun (WGS) entry which is preliminary data.</text>
</comment>
<dbReference type="InterPro" id="IPR024655">
    <property type="entry name" value="Asl1_glyco_hydro_catalytic"/>
</dbReference>
<dbReference type="SUPFAM" id="SSF51445">
    <property type="entry name" value="(Trans)glycosidases"/>
    <property type="match status" value="1"/>
</dbReference>
<protein>
    <recommendedName>
        <fullName evidence="2">Asl1-like glycosyl hydrolase catalytic domain-containing protein</fullName>
    </recommendedName>
</protein>
<sequence>MSNYRRIAGHWALFNLLVSVVDSVSDLSSSKRGLAFNGDDHDSDVEILISENSTIAWYYTWSLWPSEKIGNSTPFVPLIHGLDDASDSELVSRLNSLPTSSTHLLSFNEPDGETDTGGSSISPEKAARSYMSNIAPLRKSTKYRSRKWAISYPSVTGSSQGLDWLSSFNETCYEISDDGCPMDFVAVHWYGDYSGLKTWLEQLREFYNGTDSDTPFWITEMALPKQDTDKTVAMMNESIKYLDSLDYVEGYAWFGAFRADEANEWTGDSVSLFDGDGDLTELGALYLGGEERGFKEGESMGFHWSPPRILMLALLVLAVGLVL</sequence>
<dbReference type="PANTHER" id="PTHR34154">
    <property type="entry name" value="ALKALI-SENSITIVE LINKAGE PROTEIN 1"/>
    <property type="match status" value="1"/>
</dbReference>
<feature type="chain" id="PRO_5047363690" description="Asl1-like glycosyl hydrolase catalytic domain-containing protein" evidence="1">
    <location>
        <begin position="24"/>
        <end position="323"/>
    </location>
</feature>
<dbReference type="InterPro" id="IPR017853">
    <property type="entry name" value="GH"/>
</dbReference>
<dbReference type="Gene3D" id="3.20.20.80">
    <property type="entry name" value="Glycosidases"/>
    <property type="match status" value="1"/>
</dbReference>
<gene>
    <name evidence="3" type="ORF">QQZ08_006630</name>
</gene>
<dbReference type="Pfam" id="PF11790">
    <property type="entry name" value="Glyco_hydro_cc"/>
    <property type="match status" value="1"/>
</dbReference>
<evidence type="ECO:0000259" key="2">
    <source>
        <dbReference type="Pfam" id="PF11790"/>
    </source>
</evidence>
<feature type="signal peptide" evidence="1">
    <location>
        <begin position="1"/>
        <end position="23"/>
    </location>
</feature>
<organism evidence="3 4">
    <name type="scientific">Neonectria magnoliae</name>
    <dbReference type="NCBI Taxonomy" id="2732573"/>
    <lineage>
        <taxon>Eukaryota</taxon>
        <taxon>Fungi</taxon>
        <taxon>Dikarya</taxon>
        <taxon>Ascomycota</taxon>
        <taxon>Pezizomycotina</taxon>
        <taxon>Sordariomycetes</taxon>
        <taxon>Hypocreomycetidae</taxon>
        <taxon>Hypocreales</taxon>
        <taxon>Nectriaceae</taxon>
        <taxon>Neonectria</taxon>
    </lineage>
</organism>
<dbReference type="PANTHER" id="PTHR34154:SF3">
    <property type="entry name" value="ALKALI-SENSITIVE LINKAGE PROTEIN 1"/>
    <property type="match status" value="1"/>
</dbReference>
<keyword evidence="4" id="KW-1185">Reference proteome</keyword>
<reference evidence="3 4" key="1">
    <citation type="journal article" date="2025" name="Microbiol. Resour. Announc.">
        <title>Draft genome sequences for Neonectria magnoliae and Neonectria punicea, canker pathogens of Liriodendron tulipifera and Acer saccharum in West Virginia.</title>
        <authorList>
            <person name="Petronek H.M."/>
            <person name="Kasson M.T."/>
            <person name="Metheny A.M."/>
            <person name="Stauder C.M."/>
            <person name="Lovett B."/>
            <person name="Lynch S.C."/>
            <person name="Garnas J.R."/>
            <person name="Kasson L.R."/>
            <person name="Stajich J.E."/>
        </authorList>
    </citation>
    <scope>NUCLEOTIDE SEQUENCE [LARGE SCALE GENOMIC DNA]</scope>
    <source>
        <strain evidence="3 4">NRRL 64651</strain>
    </source>
</reference>
<keyword evidence="1" id="KW-0732">Signal</keyword>
<dbReference type="Proteomes" id="UP001498421">
    <property type="component" value="Unassembled WGS sequence"/>
</dbReference>
<evidence type="ECO:0000313" key="4">
    <source>
        <dbReference type="Proteomes" id="UP001498421"/>
    </source>
</evidence>
<feature type="domain" description="Asl1-like glycosyl hydrolase catalytic" evidence="2">
    <location>
        <begin position="33"/>
        <end position="286"/>
    </location>
</feature>
<dbReference type="EMBL" id="JAZAVK010000060">
    <property type="protein sequence ID" value="KAK7426884.1"/>
    <property type="molecule type" value="Genomic_DNA"/>
</dbReference>